<name>A0AAV4T9C6_9ARAC</name>
<comment type="caution">
    <text evidence="2">The sequence shown here is derived from an EMBL/GenBank/DDBJ whole genome shotgun (WGS) entry which is preliminary data.</text>
</comment>
<feature type="compositionally biased region" description="Polar residues" evidence="1">
    <location>
        <begin position="1"/>
        <end position="14"/>
    </location>
</feature>
<proteinExistence type="predicted"/>
<evidence type="ECO:0000313" key="2">
    <source>
        <dbReference type="EMBL" id="GIY40563.1"/>
    </source>
</evidence>
<feature type="region of interest" description="Disordered" evidence="1">
    <location>
        <begin position="1"/>
        <end position="20"/>
    </location>
</feature>
<dbReference type="EMBL" id="BPLQ01008957">
    <property type="protein sequence ID" value="GIY40563.1"/>
    <property type="molecule type" value="Genomic_DNA"/>
</dbReference>
<gene>
    <name evidence="2" type="ORF">CDAR_49591</name>
</gene>
<evidence type="ECO:0000313" key="3">
    <source>
        <dbReference type="Proteomes" id="UP001054837"/>
    </source>
</evidence>
<sequence length="121" mass="13740">MNLSLSPSKTNFQSRKQDRITPKELRTNYIKLRYSLRPNYRPVLIVSLHAVRLEYNTNIGGQIEKGPIRVSRGYTGDSKGPSSGPLMAPLLEQLSISRPPHRMLTQLLYESLRAELFASTL</sequence>
<organism evidence="2 3">
    <name type="scientific">Caerostris darwini</name>
    <dbReference type="NCBI Taxonomy" id="1538125"/>
    <lineage>
        <taxon>Eukaryota</taxon>
        <taxon>Metazoa</taxon>
        <taxon>Ecdysozoa</taxon>
        <taxon>Arthropoda</taxon>
        <taxon>Chelicerata</taxon>
        <taxon>Arachnida</taxon>
        <taxon>Araneae</taxon>
        <taxon>Araneomorphae</taxon>
        <taxon>Entelegynae</taxon>
        <taxon>Araneoidea</taxon>
        <taxon>Araneidae</taxon>
        <taxon>Caerostris</taxon>
    </lineage>
</organism>
<keyword evidence="3" id="KW-1185">Reference proteome</keyword>
<dbReference type="Proteomes" id="UP001054837">
    <property type="component" value="Unassembled WGS sequence"/>
</dbReference>
<reference evidence="2 3" key="1">
    <citation type="submission" date="2021-06" db="EMBL/GenBank/DDBJ databases">
        <title>Caerostris darwini draft genome.</title>
        <authorList>
            <person name="Kono N."/>
            <person name="Arakawa K."/>
        </authorList>
    </citation>
    <scope>NUCLEOTIDE SEQUENCE [LARGE SCALE GENOMIC DNA]</scope>
</reference>
<dbReference type="AlphaFoldDB" id="A0AAV4T9C6"/>
<protein>
    <submittedName>
        <fullName evidence="2">Uncharacterized protein</fullName>
    </submittedName>
</protein>
<evidence type="ECO:0000256" key="1">
    <source>
        <dbReference type="SAM" id="MobiDB-lite"/>
    </source>
</evidence>
<accession>A0AAV4T9C6</accession>